<comment type="similarity">
    <text evidence="1">Belongs to the metallo-beta-lactamase superfamily.</text>
</comment>
<dbReference type="InterPro" id="IPR006311">
    <property type="entry name" value="TAT_signal"/>
</dbReference>
<feature type="region of interest" description="Disordered" evidence="5">
    <location>
        <begin position="33"/>
        <end position="56"/>
    </location>
</feature>
<organism evidence="8 9">
    <name type="scientific">Streptomyces thermoviolaceus subsp. thermoviolaceus</name>
    <dbReference type="NCBI Taxonomy" id="66860"/>
    <lineage>
        <taxon>Bacteria</taxon>
        <taxon>Bacillati</taxon>
        <taxon>Actinomycetota</taxon>
        <taxon>Actinomycetes</taxon>
        <taxon>Kitasatosporales</taxon>
        <taxon>Streptomycetaceae</taxon>
        <taxon>Streptomyces</taxon>
    </lineage>
</organism>
<dbReference type="EMBL" id="JAATEL010000015">
    <property type="protein sequence ID" value="NJP15646.1"/>
    <property type="molecule type" value="Genomic_DNA"/>
</dbReference>
<evidence type="ECO:0000256" key="1">
    <source>
        <dbReference type="ARBA" id="ARBA00007749"/>
    </source>
</evidence>
<evidence type="ECO:0000313" key="8">
    <source>
        <dbReference type="EMBL" id="NJP15646.1"/>
    </source>
</evidence>
<evidence type="ECO:0000256" key="6">
    <source>
        <dbReference type="SAM" id="SignalP"/>
    </source>
</evidence>
<evidence type="ECO:0000256" key="2">
    <source>
        <dbReference type="ARBA" id="ARBA00022723"/>
    </source>
</evidence>
<keyword evidence="3" id="KW-0378">Hydrolase</keyword>
<evidence type="ECO:0000256" key="5">
    <source>
        <dbReference type="SAM" id="MobiDB-lite"/>
    </source>
</evidence>
<sequence>MTDRTDHPKLSRRATLRAALATATATTGVLAAAASAHGRADDPHPPGPTHRRPRTGALNVQSAVRTLTVGDVRLTYVVDAAMELDPAGFLPAVPADHWREHPGDLTPSGRIAASAGGLLVERGRRRLLIDVGLGGNVLDPSLGIARGGALLRTLRALKVPERSIDTVAFTHLHTDHTGIGFLRDDHQATRPAFPRADYLVADREWGPFWRREVTVGAPSWDEFMVPLSRVVHRFDDGDEIWPGVRALITPGHSPGHTTYVISATGGRRILVFGDAFHTPAQITRPDWPSGPDTDVDVVLQARRTLLASLTAPRTLAFAFHFGDQAFGRVVRDATGTARWHPVPARALLPHPVRLT</sequence>
<reference evidence="8 9" key="1">
    <citation type="submission" date="2020-03" db="EMBL/GenBank/DDBJ databases">
        <title>WGS of actinomycetes isolated from Thailand.</title>
        <authorList>
            <person name="Thawai C."/>
        </authorList>
    </citation>
    <scope>NUCLEOTIDE SEQUENCE [LARGE SCALE GENOMIC DNA]</scope>
    <source>
        <strain evidence="8 9">NBRC 13905</strain>
    </source>
</reference>
<keyword evidence="9" id="KW-1185">Reference proteome</keyword>
<protein>
    <submittedName>
        <fullName evidence="8">MBL fold metallo-hydrolase</fullName>
    </submittedName>
</protein>
<feature type="signal peptide" evidence="6">
    <location>
        <begin position="1"/>
        <end position="31"/>
    </location>
</feature>
<dbReference type="Pfam" id="PF00753">
    <property type="entry name" value="Lactamase_B"/>
    <property type="match status" value="1"/>
</dbReference>
<keyword evidence="4" id="KW-0862">Zinc</keyword>
<comment type="caution">
    <text evidence="8">The sequence shown here is derived from an EMBL/GenBank/DDBJ whole genome shotgun (WGS) entry which is preliminary data.</text>
</comment>
<feature type="chain" id="PRO_5045696541" evidence="6">
    <location>
        <begin position="32"/>
        <end position="355"/>
    </location>
</feature>
<keyword evidence="2" id="KW-0479">Metal-binding</keyword>
<dbReference type="InterPro" id="IPR036866">
    <property type="entry name" value="RibonucZ/Hydroxyglut_hydro"/>
</dbReference>
<name>A0ABX0YX58_STRTL</name>
<dbReference type="RefSeq" id="WP_125500789.1">
    <property type="nucleotide sequence ID" value="NZ_BMVZ01000010.1"/>
</dbReference>
<dbReference type="PANTHER" id="PTHR42978">
    <property type="entry name" value="QUORUM-QUENCHING LACTONASE YTNP-RELATED-RELATED"/>
    <property type="match status" value="1"/>
</dbReference>
<evidence type="ECO:0000256" key="4">
    <source>
        <dbReference type="ARBA" id="ARBA00022833"/>
    </source>
</evidence>
<dbReference type="PANTHER" id="PTHR42978:SF6">
    <property type="entry name" value="QUORUM-QUENCHING LACTONASE YTNP-RELATED"/>
    <property type="match status" value="1"/>
</dbReference>
<feature type="domain" description="Metallo-beta-lactamase" evidence="7">
    <location>
        <begin position="114"/>
        <end position="320"/>
    </location>
</feature>
<evidence type="ECO:0000313" key="9">
    <source>
        <dbReference type="Proteomes" id="UP000635996"/>
    </source>
</evidence>
<evidence type="ECO:0000256" key="3">
    <source>
        <dbReference type="ARBA" id="ARBA00022801"/>
    </source>
</evidence>
<dbReference type="Proteomes" id="UP000635996">
    <property type="component" value="Unassembled WGS sequence"/>
</dbReference>
<dbReference type="InterPro" id="IPR001279">
    <property type="entry name" value="Metallo-B-lactamas"/>
</dbReference>
<dbReference type="InterPro" id="IPR051013">
    <property type="entry name" value="MBL_superfamily_lactonases"/>
</dbReference>
<evidence type="ECO:0000259" key="7">
    <source>
        <dbReference type="SMART" id="SM00849"/>
    </source>
</evidence>
<dbReference type="SUPFAM" id="SSF56281">
    <property type="entry name" value="Metallo-hydrolase/oxidoreductase"/>
    <property type="match status" value="1"/>
</dbReference>
<dbReference type="SMART" id="SM00849">
    <property type="entry name" value="Lactamase_B"/>
    <property type="match status" value="1"/>
</dbReference>
<keyword evidence="6" id="KW-0732">Signal</keyword>
<dbReference type="Gene3D" id="3.60.15.10">
    <property type="entry name" value="Ribonuclease Z/Hydroxyacylglutathione hydrolase-like"/>
    <property type="match status" value="1"/>
</dbReference>
<dbReference type="PROSITE" id="PS51318">
    <property type="entry name" value="TAT"/>
    <property type="match status" value="1"/>
</dbReference>
<gene>
    <name evidence="8" type="ORF">HCJ95_15425</name>
</gene>
<proteinExistence type="inferred from homology"/>
<accession>A0ABX0YX58</accession>